<organism evidence="5 6">
    <name type="scientific">Mitosporidium daphniae</name>
    <dbReference type="NCBI Taxonomy" id="1485682"/>
    <lineage>
        <taxon>Eukaryota</taxon>
        <taxon>Fungi</taxon>
        <taxon>Fungi incertae sedis</taxon>
        <taxon>Microsporidia</taxon>
        <taxon>Mitosporidium</taxon>
    </lineage>
</organism>
<proteinExistence type="predicted"/>
<gene>
    <name evidence="5" type="ORF">DI09_42p100</name>
</gene>
<dbReference type="Pfam" id="PF00385">
    <property type="entry name" value="Chromo"/>
    <property type="match status" value="1"/>
</dbReference>
<feature type="region of interest" description="Disordered" evidence="3">
    <location>
        <begin position="558"/>
        <end position="586"/>
    </location>
</feature>
<dbReference type="InterPro" id="IPR000953">
    <property type="entry name" value="Chromo/chromo_shadow_dom"/>
</dbReference>
<evidence type="ECO:0000259" key="4">
    <source>
        <dbReference type="PROSITE" id="PS50013"/>
    </source>
</evidence>
<dbReference type="CDD" id="cd18966">
    <property type="entry name" value="chromodomain"/>
    <property type="match status" value="1"/>
</dbReference>
<feature type="compositionally biased region" description="Polar residues" evidence="3">
    <location>
        <begin position="144"/>
        <end position="159"/>
    </location>
</feature>
<dbReference type="InterPro" id="IPR023780">
    <property type="entry name" value="Chromo_domain"/>
</dbReference>
<reference evidence="5 6" key="1">
    <citation type="submission" date="2014-04" db="EMBL/GenBank/DDBJ databases">
        <title>A new species of microsporidia sheds light on the evolution of extreme parasitism.</title>
        <authorList>
            <person name="Haag K.L."/>
            <person name="James T.Y."/>
            <person name="Larsson R."/>
            <person name="Schaer T.M."/>
            <person name="Refardt D."/>
            <person name="Pombert J.-F."/>
            <person name="Ebert D."/>
        </authorList>
    </citation>
    <scope>NUCLEOTIDE SEQUENCE [LARGE SCALE GENOMIC DNA]</scope>
    <source>
        <strain evidence="5 6">UGP3</strain>
        <tissue evidence="5">Spores</tissue>
    </source>
</reference>
<feature type="region of interest" description="Disordered" evidence="3">
    <location>
        <begin position="467"/>
        <end position="490"/>
    </location>
</feature>
<evidence type="ECO:0000313" key="6">
    <source>
        <dbReference type="Proteomes" id="UP000029725"/>
    </source>
</evidence>
<dbReference type="SUPFAM" id="SSF54160">
    <property type="entry name" value="Chromo domain-like"/>
    <property type="match status" value="1"/>
</dbReference>
<feature type="compositionally biased region" description="Low complexity" evidence="3">
    <location>
        <begin position="1"/>
        <end position="19"/>
    </location>
</feature>
<keyword evidence="6" id="KW-1185">Reference proteome</keyword>
<dbReference type="InterPro" id="IPR023779">
    <property type="entry name" value="Chromodomain_CS"/>
</dbReference>
<dbReference type="GO" id="GO:0005634">
    <property type="term" value="C:nucleus"/>
    <property type="evidence" value="ECO:0007669"/>
    <property type="project" value="UniProtKB-SubCell"/>
</dbReference>
<accession>A0A098VQ28</accession>
<evidence type="ECO:0000256" key="2">
    <source>
        <dbReference type="ARBA" id="ARBA00023242"/>
    </source>
</evidence>
<dbReference type="PANTHER" id="PTHR22812">
    <property type="entry name" value="CHROMOBOX PROTEIN"/>
    <property type="match status" value="1"/>
</dbReference>
<protein>
    <submittedName>
        <fullName evidence="5">Chromo domain-containing protein</fullName>
    </submittedName>
</protein>
<dbReference type="HOGENOM" id="CLU_293747_0_0_1"/>
<feature type="compositionally biased region" description="Polar residues" evidence="3">
    <location>
        <begin position="384"/>
        <end position="401"/>
    </location>
</feature>
<feature type="region of interest" description="Disordered" evidence="3">
    <location>
        <begin position="136"/>
        <end position="185"/>
    </location>
</feature>
<feature type="region of interest" description="Disordered" evidence="3">
    <location>
        <begin position="356"/>
        <end position="420"/>
    </location>
</feature>
<feature type="compositionally biased region" description="Polar residues" evidence="3">
    <location>
        <begin position="480"/>
        <end position="490"/>
    </location>
</feature>
<feature type="domain" description="Chromo" evidence="4">
    <location>
        <begin position="36"/>
        <end position="95"/>
    </location>
</feature>
<keyword evidence="2" id="KW-0539">Nucleus</keyword>
<dbReference type="PROSITE" id="PS00598">
    <property type="entry name" value="CHROMO_1"/>
    <property type="match status" value="1"/>
</dbReference>
<dbReference type="VEuPathDB" id="MicrosporidiaDB:DI09_42p100"/>
<dbReference type="Gene3D" id="2.40.50.40">
    <property type="match status" value="1"/>
</dbReference>
<feature type="region of interest" description="Disordered" evidence="3">
    <location>
        <begin position="435"/>
        <end position="454"/>
    </location>
</feature>
<dbReference type="SMART" id="SM00298">
    <property type="entry name" value="CHROMO"/>
    <property type="match status" value="1"/>
</dbReference>
<sequence>MQSPASSASSASSAVDLASKVQGEAADEETNSEDVYLVERILDEISDDDGVIYFLVKWQGYPTEDATWEPQENIIDEGLIAEWRSRKAPPSSAASKRFCLDNDLNTVKKKKNKHITREQRKFDARSEKKAAIKLKEEIPGMKQKTPQPVSSPDSNNTINEQHEISKAQMSTHSQESSQRDSEKVPRHLSLAISVNMDPVKWISEVRQASNASIGMISFLDAKSRHESKFKEWVACQSAKILIFCPTSLMEEWRVVSRSSSASCRLRIEPPSAAFSLSSMQKKWEFIVLVDPALKLINRPSFDEILSIKHGFLLVVTKIPIAEQELLIDDPAIAKLTSTFCQLPLLRFLPQKIKTSKKAPKLEHTSSASSQSSSGGDMHMPETLKVSSFKTPLHTQSQTSDTHNTRSKPQESGIKQQPPKKLPPLLTAELAELFSQCDDSQDSPSRIALPNSGLEIPKASFPFHEISVDKDCDSEPPPLPKTSNQQQTAQNGTKITTLQQETSPLSLPKELLVPSFRDQPATVLPTQSSILPPTQIQIPTEDQINQSIPRAFSEIPKTHCSTVTPINPTGSTVTPINPTGSTVSTDAISPGEQAVMKATSVSMSSNALALLCARPENPTAACNSLQILTFSPVALADYINRAKQISEDAKKALLMIINPQEGAWTLSLQPIAIAELPSILFQFISQAQRRQAQGWLFLALHTKTETFRAVFIPKELLNDLRLTAIGTQSTAIPQILSSSAHQILTAPSSKLPVSAEKNTHVPAQDTGVPSKRSGTWPSSPRSIPAPMTPLCVDDTVPSQVGTPLKACSMQSLKTKPAPLAPTSSSLPQSESVHVVRNQGHAKPLNIPIETPVAPKYPHHIEELLPQARIVASVSTLACTSVEPLMPVASENHHAPAVISTILPPPVVAHPASTAVEAEILPSPTPITSKTKISERKLPHKCHWIGCYFSTAHWNLLKEHMGLHLPVSPPCQLDGEGVNRYVSEPPESLLALQARCLATYQQWSLQLLTENDRLKCSIDILKTQVASLLARSQSKR</sequence>
<evidence type="ECO:0000313" key="5">
    <source>
        <dbReference type="EMBL" id="KGG51167.1"/>
    </source>
</evidence>
<comment type="subcellular location">
    <subcellularLocation>
        <location evidence="1">Nucleus</location>
    </subcellularLocation>
</comment>
<dbReference type="InterPro" id="IPR016197">
    <property type="entry name" value="Chromo-like_dom_sf"/>
</dbReference>
<dbReference type="AlphaFoldDB" id="A0A098VQ28"/>
<dbReference type="EMBL" id="JMKJ01000366">
    <property type="protein sequence ID" value="KGG51167.1"/>
    <property type="molecule type" value="Genomic_DNA"/>
</dbReference>
<feature type="compositionally biased region" description="Polar residues" evidence="3">
    <location>
        <begin position="771"/>
        <end position="780"/>
    </location>
</feature>
<evidence type="ECO:0000256" key="3">
    <source>
        <dbReference type="SAM" id="MobiDB-lite"/>
    </source>
</evidence>
<dbReference type="RefSeq" id="XP_013237594.1">
    <property type="nucleotide sequence ID" value="XM_013382140.1"/>
</dbReference>
<feature type="compositionally biased region" description="Polar residues" evidence="3">
    <location>
        <begin position="167"/>
        <end position="176"/>
    </location>
</feature>
<comment type="caution">
    <text evidence="5">The sequence shown here is derived from an EMBL/GenBank/DDBJ whole genome shotgun (WGS) entry which is preliminary data.</text>
</comment>
<name>A0A098VQ28_9MICR</name>
<dbReference type="PROSITE" id="PS50013">
    <property type="entry name" value="CHROMO_2"/>
    <property type="match status" value="1"/>
</dbReference>
<feature type="region of interest" description="Disordered" evidence="3">
    <location>
        <begin position="1"/>
        <end position="31"/>
    </location>
</feature>
<feature type="region of interest" description="Disordered" evidence="3">
    <location>
        <begin position="752"/>
        <end position="782"/>
    </location>
</feature>
<dbReference type="OrthoDB" id="433924at2759"/>
<dbReference type="Proteomes" id="UP000029725">
    <property type="component" value="Unassembled WGS sequence"/>
</dbReference>
<dbReference type="GeneID" id="25259932"/>
<evidence type="ECO:0000256" key="1">
    <source>
        <dbReference type="ARBA" id="ARBA00004123"/>
    </source>
</evidence>
<dbReference type="InterPro" id="IPR051219">
    <property type="entry name" value="Heterochromatin_chromo-domain"/>
</dbReference>